<evidence type="ECO:0000256" key="1">
    <source>
        <dbReference type="SAM" id="Phobius"/>
    </source>
</evidence>
<keyword evidence="1" id="KW-0812">Transmembrane</keyword>
<feature type="transmembrane region" description="Helical" evidence="1">
    <location>
        <begin position="140"/>
        <end position="165"/>
    </location>
</feature>
<dbReference type="Proteomes" id="UP000199024">
    <property type="component" value="Unassembled WGS sequence"/>
</dbReference>
<evidence type="ECO:0000313" key="3">
    <source>
        <dbReference type="Proteomes" id="UP000199024"/>
    </source>
</evidence>
<organism evidence="2 3">
    <name type="scientific">Granulicella pectinivorans</name>
    <dbReference type="NCBI Taxonomy" id="474950"/>
    <lineage>
        <taxon>Bacteria</taxon>
        <taxon>Pseudomonadati</taxon>
        <taxon>Acidobacteriota</taxon>
        <taxon>Terriglobia</taxon>
        <taxon>Terriglobales</taxon>
        <taxon>Acidobacteriaceae</taxon>
        <taxon>Granulicella</taxon>
    </lineage>
</organism>
<sequence length="179" mass="19640">MKKTILTFGLISGVISSAMMVGTLPFLEKIGNAGYVIGYTSIVLSFLLVYFGIRSYRETNGEGYITFARGFGVGISITLISCIFYVVTWEIIYFKFMPHMMDQYGAGAIEKLRASGASAAAIQKQVEAAQHFREMYKNPFYNAAMTFIEPFPVGLVITLLSAAILRRTAKTPATLPATS</sequence>
<protein>
    <recommendedName>
        <fullName evidence="4">DUF4199 domain-containing protein</fullName>
    </recommendedName>
</protein>
<keyword evidence="3" id="KW-1185">Reference proteome</keyword>
<dbReference type="AlphaFoldDB" id="A0A1I6LPW1"/>
<accession>A0A1I6LPW1</accession>
<proteinExistence type="predicted"/>
<dbReference type="STRING" id="474950.SAMN05421771_1086"/>
<dbReference type="InterPro" id="IPR025250">
    <property type="entry name" value="DUF4199"/>
</dbReference>
<dbReference type="OrthoDB" id="6384283at2"/>
<evidence type="ECO:0000313" key="2">
    <source>
        <dbReference type="EMBL" id="SFS05471.1"/>
    </source>
</evidence>
<feature type="transmembrane region" description="Helical" evidence="1">
    <location>
        <begin position="33"/>
        <end position="53"/>
    </location>
</feature>
<name>A0A1I6LPW1_9BACT</name>
<evidence type="ECO:0008006" key="4">
    <source>
        <dbReference type="Google" id="ProtNLM"/>
    </source>
</evidence>
<dbReference type="Pfam" id="PF13858">
    <property type="entry name" value="DUF4199"/>
    <property type="match status" value="1"/>
</dbReference>
<feature type="transmembrane region" description="Helical" evidence="1">
    <location>
        <begin position="73"/>
        <end position="94"/>
    </location>
</feature>
<keyword evidence="1" id="KW-1133">Transmembrane helix</keyword>
<dbReference type="EMBL" id="FOZL01000001">
    <property type="protein sequence ID" value="SFS05471.1"/>
    <property type="molecule type" value="Genomic_DNA"/>
</dbReference>
<reference evidence="2 3" key="1">
    <citation type="submission" date="2016-10" db="EMBL/GenBank/DDBJ databases">
        <authorList>
            <person name="de Groot N.N."/>
        </authorList>
    </citation>
    <scope>NUCLEOTIDE SEQUENCE [LARGE SCALE GENOMIC DNA]</scope>
    <source>
        <strain evidence="2 3">DSM 21001</strain>
    </source>
</reference>
<keyword evidence="1" id="KW-0472">Membrane</keyword>
<gene>
    <name evidence="2" type="ORF">SAMN05421771_1086</name>
</gene>
<feature type="transmembrane region" description="Helical" evidence="1">
    <location>
        <begin position="7"/>
        <end position="27"/>
    </location>
</feature>
<dbReference type="RefSeq" id="WP_089841512.1">
    <property type="nucleotide sequence ID" value="NZ_FOZL01000001.1"/>
</dbReference>